<feature type="compositionally biased region" description="Basic and acidic residues" evidence="1">
    <location>
        <begin position="113"/>
        <end position="123"/>
    </location>
</feature>
<evidence type="ECO:0000256" key="1">
    <source>
        <dbReference type="SAM" id="MobiDB-lite"/>
    </source>
</evidence>
<sequence length="123" mass="14009">MGTTDQTVASYMDRIAAQYGLEAIETKTIDDRGDLEPISKQRFALLSDHVLVQWIEMAIRQPEWIPEVVDLEQLLDGIDYDQLVETQDTKLLGDIATLRAQLPLGQEEQPDSNDNHQLEGENW</sequence>
<feature type="region of interest" description="Disordered" evidence="1">
    <location>
        <begin position="102"/>
        <end position="123"/>
    </location>
</feature>
<name>A0ABT2QIV4_9EURY</name>
<organism evidence="2 3">
    <name type="scientific">Natronoglomus mannanivorans</name>
    <dbReference type="NCBI Taxonomy" id="2979990"/>
    <lineage>
        <taxon>Archaea</taxon>
        <taxon>Methanobacteriati</taxon>
        <taxon>Methanobacteriota</taxon>
        <taxon>Stenosarchaea group</taxon>
        <taxon>Halobacteria</taxon>
        <taxon>Halobacteriales</taxon>
        <taxon>Natrialbaceae</taxon>
        <taxon>Natronoglomus</taxon>
    </lineage>
</organism>
<proteinExistence type="predicted"/>
<dbReference type="RefSeq" id="WP_338008785.1">
    <property type="nucleotide sequence ID" value="NZ_JAOPKB010000014.1"/>
</dbReference>
<protein>
    <submittedName>
        <fullName evidence="2">Uncharacterized protein</fullName>
    </submittedName>
</protein>
<dbReference type="EMBL" id="JAOPKB010000014">
    <property type="protein sequence ID" value="MCU4974868.1"/>
    <property type="molecule type" value="Genomic_DNA"/>
</dbReference>
<gene>
    <name evidence="2" type="ORF">OB955_19295</name>
</gene>
<keyword evidence="3" id="KW-1185">Reference proteome</keyword>
<evidence type="ECO:0000313" key="3">
    <source>
        <dbReference type="Proteomes" id="UP001320972"/>
    </source>
</evidence>
<dbReference type="Proteomes" id="UP001320972">
    <property type="component" value="Unassembled WGS sequence"/>
</dbReference>
<comment type="caution">
    <text evidence="2">The sequence shown here is derived from an EMBL/GenBank/DDBJ whole genome shotgun (WGS) entry which is preliminary data.</text>
</comment>
<accession>A0ABT2QIV4</accession>
<reference evidence="2 3" key="1">
    <citation type="submission" date="2022-09" db="EMBL/GenBank/DDBJ databases">
        <title>Enrichment on poylsaccharides allowed isolation of novel metabolic and taxonomic groups of Haloarchaea.</title>
        <authorList>
            <person name="Sorokin D.Y."/>
            <person name="Elcheninov A.G."/>
            <person name="Khizhniak T.V."/>
            <person name="Kolganova T.V."/>
            <person name="Kublanov I.V."/>
        </authorList>
    </citation>
    <scope>NUCLEOTIDE SEQUENCE [LARGE SCALE GENOMIC DNA]</scope>
    <source>
        <strain evidence="2 3">AArc-m2/3/4</strain>
    </source>
</reference>
<evidence type="ECO:0000313" key="2">
    <source>
        <dbReference type="EMBL" id="MCU4974868.1"/>
    </source>
</evidence>